<feature type="region of interest" description="Disordered" evidence="1">
    <location>
        <begin position="223"/>
        <end position="242"/>
    </location>
</feature>
<feature type="compositionally biased region" description="Polar residues" evidence="1">
    <location>
        <begin position="651"/>
        <end position="678"/>
    </location>
</feature>
<feature type="compositionally biased region" description="Basic residues" evidence="1">
    <location>
        <begin position="298"/>
        <end position="310"/>
    </location>
</feature>
<reference evidence="2" key="1">
    <citation type="submission" date="2020-07" db="EMBL/GenBank/DDBJ databases">
        <title>Genome sequence and genetic diversity analysis of an under-domesticated orphan crop, white fonio (Digitaria exilis).</title>
        <authorList>
            <person name="Bennetzen J.L."/>
            <person name="Chen S."/>
            <person name="Ma X."/>
            <person name="Wang X."/>
            <person name="Yssel A.E.J."/>
            <person name="Chaluvadi S.R."/>
            <person name="Johnson M."/>
            <person name="Gangashetty P."/>
            <person name="Hamidou F."/>
            <person name="Sanogo M.D."/>
            <person name="Zwaenepoel A."/>
            <person name="Wallace J."/>
            <person name="Van De Peer Y."/>
            <person name="Van Deynze A."/>
        </authorList>
    </citation>
    <scope>NUCLEOTIDE SEQUENCE</scope>
    <source>
        <tissue evidence="2">Leaves</tissue>
    </source>
</reference>
<evidence type="ECO:0000313" key="3">
    <source>
        <dbReference type="Proteomes" id="UP000636709"/>
    </source>
</evidence>
<dbReference type="AlphaFoldDB" id="A0A835AQ52"/>
<proteinExistence type="predicted"/>
<feature type="region of interest" description="Disordered" evidence="1">
    <location>
        <begin position="37"/>
        <end position="56"/>
    </location>
</feature>
<accession>A0A835AQ52</accession>
<feature type="compositionally biased region" description="Low complexity" evidence="1">
    <location>
        <begin position="570"/>
        <end position="591"/>
    </location>
</feature>
<name>A0A835AQ52_9POAL</name>
<feature type="compositionally biased region" description="Polar residues" evidence="1">
    <location>
        <begin position="317"/>
        <end position="331"/>
    </location>
</feature>
<feature type="region of interest" description="Disordered" evidence="1">
    <location>
        <begin position="557"/>
        <end position="595"/>
    </location>
</feature>
<organism evidence="2 3">
    <name type="scientific">Digitaria exilis</name>
    <dbReference type="NCBI Taxonomy" id="1010633"/>
    <lineage>
        <taxon>Eukaryota</taxon>
        <taxon>Viridiplantae</taxon>
        <taxon>Streptophyta</taxon>
        <taxon>Embryophyta</taxon>
        <taxon>Tracheophyta</taxon>
        <taxon>Spermatophyta</taxon>
        <taxon>Magnoliopsida</taxon>
        <taxon>Liliopsida</taxon>
        <taxon>Poales</taxon>
        <taxon>Poaceae</taxon>
        <taxon>PACMAD clade</taxon>
        <taxon>Panicoideae</taxon>
        <taxon>Panicodae</taxon>
        <taxon>Paniceae</taxon>
        <taxon>Anthephorinae</taxon>
        <taxon>Digitaria</taxon>
    </lineage>
</organism>
<feature type="region of interest" description="Disordered" evidence="1">
    <location>
        <begin position="296"/>
        <end position="342"/>
    </location>
</feature>
<feature type="region of interest" description="Disordered" evidence="1">
    <location>
        <begin position="433"/>
        <end position="466"/>
    </location>
</feature>
<dbReference type="EMBL" id="JACEFO010002300">
    <property type="protein sequence ID" value="KAF8667406.1"/>
    <property type="molecule type" value="Genomic_DNA"/>
</dbReference>
<evidence type="ECO:0000313" key="2">
    <source>
        <dbReference type="EMBL" id="KAF8667406.1"/>
    </source>
</evidence>
<feature type="region of interest" description="Disordered" evidence="1">
    <location>
        <begin position="613"/>
        <end position="681"/>
    </location>
</feature>
<feature type="compositionally biased region" description="Basic residues" evidence="1">
    <location>
        <begin position="494"/>
        <end position="503"/>
    </location>
</feature>
<sequence>MPEWESGTNLGSCAGFRVDEIVGAQTPLQEQNLDAAWEQLPPPPPSSPLFGPPSSSGVMPEAGGRWIWSFHGGSDEGGGGDVNNFMTTWRIRFPDGGMETGMMSPPWNKILLAFDQVALLLRWQKQYGERHEKEDDTQFRLQECWPPFIGLWHYFWLSRSSSPGPSCRSRRAQPALSPSLSFSDEWARCVSFVFPEPPSSGRARLRVAFPLRKVFPAFISRRPSPLESSKPQFPPRIELPPQTLGQSRRFDSELAPLSLLRGGKKAAEPLFPLSLALLSLRRSLLALVLANSGEDPAKRRRLRRQRRRGRFQPLDRNPTTEIEPDSSQTECIENGPFEGNQDQVYEEEPPQYFEEGNFLAVIALTKRIRNRQRHPLLSRPWDLASISRPSLRFFLASGRTAPHLPIVNAVNIFSPTMHAPMRPRRPWPLQGTRRAHGSLTPRPRVPELVAGSSCRRPSSPETDQWRGCVSPLTVHASGSADPRLAVASPPRAAGQKRRRRCPSVRRATFAPPRAPFSFPALSPRLAHACLPPAARLRRADAAHDANTAAAETLCPSLHPVLPEHPPPPLSLLLKPPNSSLPQHAGKSSPELAEPPPSLLSWAALSARTSFPITHCHSPSHSPPSSATAAAGAARRRSPSFPPPPAHVHSSLRSSSGRTEGTNSSAVPRWCSPTTSPTLSDPDVAAATVNRGEPLSIFPHFPGPVSPPFGRRKHASEPRDLDSGLADGVYELVPAAEEIAQESEVNVVHVDPSPEQEYRFEPEGKPRSIT</sequence>
<gene>
    <name evidence="2" type="ORF">HU200_053089</name>
</gene>
<feature type="region of interest" description="Disordered" evidence="1">
    <location>
        <begin position="481"/>
        <end position="504"/>
    </location>
</feature>
<keyword evidence="3" id="KW-1185">Reference proteome</keyword>
<evidence type="ECO:0000256" key="1">
    <source>
        <dbReference type="SAM" id="MobiDB-lite"/>
    </source>
</evidence>
<comment type="caution">
    <text evidence="2">The sequence shown here is derived from an EMBL/GenBank/DDBJ whole genome shotgun (WGS) entry which is preliminary data.</text>
</comment>
<dbReference type="Proteomes" id="UP000636709">
    <property type="component" value="Unassembled WGS sequence"/>
</dbReference>
<protein>
    <submittedName>
        <fullName evidence="2">Uncharacterized protein</fullName>
    </submittedName>
</protein>
<feature type="region of interest" description="Disordered" evidence="1">
    <location>
        <begin position="748"/>
        <end position="769"/>
    </location>
</feature>
<feature type="compositionally biased region" description="Low complexity" evidence="1">
    <location>
        <begin position="616"/>
        <end position="632"/>
    </location>
</feature>
<feature type="compositionally biased region" description="Basic and acidic residues" evidence="1">
    <location>
        <begin position="755"/>
        <end position="769"/>
    </location>
</feature>
<feature type="compositionally biased region" description="Pro residues" evidence="1">
    <location>
        <begin position="40"/>
        <end position="51"/>
    </location>
</feature>